<dbReference type="InterPro" id="IPR050900">
    <property type="entry name" value="Transposase_IS3/IS150/IS904"/>
</dbReference>
<dbReference type="PANTHER" id="PTHR46889">
    <property type="entry name" value="TRANSPOSASE INSF FOR INSERTION SEQUENCE IS3B-RELATED"/>
    <property type="match status" value="1"/>
</dbReference>
<accession>A0A449BJ40</accession>
<organism evidence="2 3">
    <name type="scientific">Acholeplasma hippikon</name>
    <dbReference type="NCBI Taxonomy" id="264636"/>
    <lineage>
        <taxon>Bacteria</taxon>
        <taxon>Bacillati</taxon>
        <taxon>Mycoplasmatota</taxon>
        <taxon>Mollicutes</taxon>
        <taxon>Acholeplasmatales</taxon>
        <taxon>Acholeplasmataceae</taxon>
        <taxon>Acholeplasma</taxon>
    </lineage>
</organism>
<dbReference type="Gene3D" id="3.30.420.10">
    <property type="entry name" value="Ribonuclease H-like superfamily/Ribonuclease H"/>
    <property type="match status" value="1"/>
</dbReference>
<evidence type="ECO:0000313" key="2">
    <source>
        <dbReference type="EMBL" id="VEU82337.1"/>
    </source>
</evidence>
<dbReference type="EMBL" id="LR215050">
    <property type="protein sequence ID" value="VEU82337.1"/>
    <property type="molecule type" value="Genomic_DNA"/>
</dbReference>
<feature type="domain" description="Integrase catalytic" evidence="1">
    <location>
        <begin position="53"/>
        <end position="217"/>
    </location>
</feature>
<evidence type="ECO:0000313" key="3">
    <source>
        <dbReference type="Proteomes" id="UP000290909"/>
    </source>
</evidence>
<proteinExistence type="predicted"/>
<dbReference type="Pfam" id="PF13333">
    <property type="entry name" value="rve_2"/>
    <property type="match status" value="1"/>
</dbReference>
<dbReference type="NCBIfam" id="NF033516">
    <property type="entry name" value="transpos_IS3"/>
    <property type="match status" value="1"/>
</dbReference>
<gene>
    <name evidence="2" type="ORF">NCTC10172_00347</name>
</gene>
<dbReference type="AlphaFoldDB" id="A0A449BJ40"/>
<dbReference type="GO" id="GO:0015074">
    <property type="term" value="P:DNA integration"/>
    <property type="evidence" value="ECO:0007669"/>
    <property type="project" value="InterPro"/>
</dbReference>
<dbReference type="PANTHER" id="PTHR46889:SF4">
    <property type="entry name" value="TRANSPOSASE INSO FOR INSERTION SEQUENCE ELEMENT IS911B-RELATED"/>
    <property type="match status" value="1"/>
</dbReference>
<protein>
    <submittedName>
        <fullName evidence="2">Integrase core domain</fullName>
    </submittedName>
</protein>
<keyword evidence="3" id="KW-1185">Reference proteome</keyword>
<dbReference type="InterPro" id="IPR012337">
    <property type="entry name" value="RNaseH-like_sf"/>
</dbReference>
<sequence length="222" mass="26389">MNIKKVHGLILTRYSVYRYMRLNQVQSIIRKKKFRWGARPHIKIPNLLKRDFTTERPNEKWSIDISYLFCKERILYLCAIKDMYDKSIVSYKISRFMSHDFVLNTVKMAISDVPQHQRLGLIIHSNQGAQFTSQVYSNLLKENNIKQSASFKGSCVDNSPIESWFSSLKSECAYLNDKMSESEMILKVEDYIKYYNEERLQKKIKELAPIQYRKQALSRFFI</sequence>
<dbReference type="SUPFAM" id="SSF53098">
    <property type="entry name" value="Ribonuclease H-like"/>
    <property type="match status" value="1"/>
</dbReference>
<dbReference type="InterPro" id="IPR048020">
    <property type="entry name" value="Transpos_IS3"/>
</dbReference>
<dbReference type="Pfam" id="PF00665">
    <property type="entry name" value="rve"/>
    <property type="match status" value="1"/>
</dbReference>
<dbReference type="Proteomes" id="UP000290909">
    <property type="component" value="Chromosome"/>
</dbReference>
<dbReference type="InterPro" id="IPR001584">
    <property type="entry name" value="Integrase_cat-core"/>
</dbReference>
<name>A0A449BJ40_9MOLU</name>
<reference evidence="2 3" key="1">
    <citation type="submission" date="2019-01" db="EMBL/GenBank/DDBJ databases">
        <authorList>
            <consortium name="Pathogen Informatics"/>
        </authorList>
    </citation>
    <scope>NUCLEOTIDE SEQUENCE [LARGE SCALE GENOMIC DNA]</scope>
    <source>
        <strain evidence="2 3">NCTC10172</strain>
    </source>
</reference>
<dbReference type="InterPro" id="IPR036397">
    <property type="entry name" value="RNaseH_sf"/>
</dbReference>
<evidence type="ECO:0000259" key="1">
    <source>
        <dbReference type="PROSITE" id="PS50994"/>
    </source>
</evidence>
<dbReference type="KEGG" id="ahk:NCTC10172_00347"/>
<dbReference type="PROSITE" id="PS50994">
    <property type="entry name" value="INTEGRASE"/>
    <property type="match status" value="1"/>
</dbReference>
<dbReference type="GO" id="GO:0003676">
    <property type="term" value="F:nucleic acid binding"/>
    <property type="evidence" value="ECO:0007669"/>
    <property type="project" value="InterPro"/>
</dbReference>